<evidence type="ECO:0000313" key="9">
    <source>
        <dbReference type="Proteomes" id="UP000003953"/>
    </source>
</evidence>
<keyword evidence="5" id="KW-0694">RNA-binding</keyword>
<dbReference type="InterPro" id="IPR006145">
    <property type="entry name" value="PsdUridine_synth_RsuA/RluA"/>
</dbReference>
<dbReference type="Gene3D" id="3.30.2350.10">
    <property type="entry name" value="Pseudouridine synthase"/>
    <property type="match status" value="1"/>
</dbReference>
<dbReference type="SUPFAM" id="SSF55174">
    <property type="entry name" value="Alpha-L RNA-binding motif"/>
    <property type="match status" value="1"/>
</dbReference>
<dbReference type="HOGENOM" id="CLU_016902_4_4_7"/>
<evidence type="ECO:0000256" key="2">
    <source>
        <dbReference type="ARBA" id="ARBA00010876"/>
    </source>
</evidence>
<dbReference type="GO" id="GO:0003723">
    <property type="term" value="F:RNA binding"/>
    <property type="evidence" value="ECO:0007669"/>
    <property type="project" value="UniProtKB-KW"/>
</dbReference>
<dbReference type="PROSITE" id="PS01129">
    <property type="entry name" value="PSI_RLU"/>
    <property type="match status" value="1"/>
</dbReference>
<protein>
    <recommendedName>
        <fullName evidence="6">Pseudouridine synthase</fullName>
        <ecNumber evidence="6">5.4.99.-</ecNumber>
    </recommendedName>
</protein>
<dbReference type="InterPro" id="IPR006225">
    <property type="entry name" value="PsdUridine_synth_RluC/D"/>
</dbReference>
<dbReference type="GO" id="GO:0120159">
    <property type="term" value="F:rRNA pseudouridine synthase activity"/>
    <property type="evidence" value="ECO:0007669"/>
    <property type="project" value="UniProtKB-ARBA"/>
</dbReference>
<feature type="domain" description="RNA-binding S4" evidence="7">
    <location>
        <begin position="9"/>
        <end position="69"/>
    </location>
</feature>
<dbReference type="InterPro" id="IPR036986">
    <property type="entry name" value="S4_RNA-bd_sf"/>
</dbReference>
<dbReference type="NCBIfam" id="TIGR00005">
    <property type="entry name" value="rluA_subfam"/>
    <property type="match status" value="1"/>
</dbReference>
<dbReference type="Gene3D" id="3.10.290.10">
    <property type="entry name" value="RNA-binding S4 domain"/>
    <property type="match status" value="1"/>
</dbReference>
<organism evidence="8 9">
    <name type="scientific">Helicobacter pullorum MIT 98-5489</name>
    <dbReference type="NCBI Taxonomy" id="537972"/>
    <lineage>
        <taxon>Bacteria</taxon>
        <taxon>Pseudomonadati</taxon>
        <taxon>Campylobacterota</taxon>
        <taxon>Epsilonproteobacteria</taxon>
        <taxon>Campylobacterales</taxon>
        <taxon>Helicobacteraceae</taxon>
        <taxon>Helicobacter</taxon>
    </lineage>
</organism>
<name>C5EXF7_9HELI</name>
<comment type="function">
    <text evidence="6">Responsible for synthesis of pseudouridine from uracil.</text>
</comment>
<dbReference type="EMBL" id="DS990441">
    <property type="protein sequence ID" value="EEQ62968.1"/>
    <property type="molecule type" value="Genomic_DNA"/>
</dbReference>
<dbReference type="PANTHER" id="PTHR21600">
    <property type="entry name" value="MITOCHONDRIAL RNA PSEUDOURIDINE SYNTHASE"/>
    <property type="match status" value="1"/>
</dbReference>
<keyword evidence="9" id="KW-1185">Reference proteome</keyword>
<dbReference type="PANTHER" id="PTHR21600:SF44">
    <property type="entry name" value="RIBOSOMAL LARGE SUBUNIT PSEUDOURIDINE SYNTHASE D"/>
    <property type="match status" value="1"/>
</dbReference>
<proteinExistence type="inferred from homology"/>
<dbReference type="SMART" id="SM00363">
    <property type="entry name" value="S4"/>
    <property type="match status" value="1"/>
</dbReference>
<evidence type="ECO:0000256" key="5">
    <source>
        <dbReference type="PROSITE-ProRule" id="PRU00182"/>
    </source>
</evidence>
<gene>
    <name evidence="8" type="ORF">HPMG_00425</name>
</gene>
<dbReference type="CDD" id="cd02869">
    <property type="entry name" value="PseudoU_synth_RluA_like"/>
    <property type="match status" value="1"/>
</dbReference>
<sequence length="322" mass="37466">MVTSQESGMRLDIFLATKLNLSRNKINKMLHNKQITLNQIQASKNGIILKEQDQIHIFPSLLETAKPTPKIHIPILYEDEDLLVLNKPINLVVHKTNQEDTQYTLHEWLKEQNFKLSNLGDSYREGIIHRLDKTTSGAIVIAKNNHSHQILSQQLKTKEMGRYYLCVINQPLKQDIIIDSPLIRHPKNRLKYITTSKQTPDSKDAKTAFFKIIDNGKTELIGAKLFSGRTHQIRAHLSKINRHILGDFFYNYEGNYTQRILLHSSLLYLKHPTTQKPLKIYAPLFEDMLLFLHQNFYASQDFESFAKNFILPLQDIYLSKFT</sequence>
<dbReference type="Proteomes" id="UP000003953">
    <property type="component" value="Unassembled WGS sequence"/>
</dbReference>
<comment type="catalytic activity">
    <reaction evidence="1 6">
        <text>a uridine in RNA = a pseudouridine in RNA</text>
        <dbReference type="Rhea" id="RHEA:48348"/>
        <dbReference type="Rhea" id="RHEA-COMP:12068"/>
        <dbReference type="Rhea" id="RHEA-COMP:12069"/>
        <dbReference type="ChEBI" id="CHEBI:65314"/>
        <dbReference type="ChEBI" id="CHEBI:65315"/>
    </reaction>
</comment>
<evidence type="ECO:0000256" key="6">
    <source>
        <dbReference type="RuleBase" id="RU362028"/>
    </source>
</evidence>
<evidence type="ECO:0000256" key="4">
    <source>
        <dbReference type="PIRSR" id="PIRSR606225-1"/>
    </source>
</evidence>
<feature type="active site" evidence="4">
    <location>
        <position position="132"/>
    </location>
</feature>
<dbReference type="CDD" id="cd00165">
    <property type="entry name" value="S4"/>
    <property type="match status" value="1"/>
</dbReference>
<dbReference type="eggNOG" id="COG0564">
    <property type="taxonomic scope" value="Bacteria"/>
</dbReference>
<keyword evidence="3 6" id="KW-0413">Isomerase</keyword>
<dbReference type="PROSITE" id="PS50889">
    <property type="entry name" value="S4"/>
    <property type="match status" value="1"/>
</dbReference>
<dbReference type="AlphaFoldDB" id="C5EXF7"/>
<accession>C5EXF7</accession>
<evidence type="ECO:0000259" key="7">
    <source>
        <dbReference type="SMART" id="SM00363"/>
    </source>
</evidence>
<reference evidence="9" key="1">
    <citation type="journal article" date="2014" name="Genome Announc.">
        <title>Draft genome sequences of six enterohepatic helicobacter species isolated from humans and one from rhesus macaques.</title>
        <authorList>
            <person name="Shen Z."/>
            <person name="Sheh A."/>
            <person name="Young S.K."/>
            <person name="Abouelliel A."/>
            <person name="Ward D.V."/>
            <person name="Earl A.M."/>
            <person name="Fox J.G."/>
        </authorList>
    </citation>
    <scope>NUCLEOTIDE SEQUENCE [LARGE SCALE GENOMIC DNA]</scope>
    <source>
        <strain evidence="9">MIT 98-5489</strain>
    </source>
</reference>
<dbReference type="EC" id="5.4.99.-" evidence="6"/>
<dbReference type="SUPFAM" id="SSF55120">
    <property type="entry name" value="Pseudouridine synthase"/>
    <property type="match status" value="1"/>
</dbReference>
<evidence type="ECO:0000313" key="8">
    <source>
        <dbReference type="EMBL" id="EEQ62968.1"/>
    </source>
</evidence>
<comment type="similarity">
    <text evidence="2 6">Belongs to the pseudouridine synthase RluA family.</text>
</comment>
<dbReference type="InterPro" id="IPR050188">
    <property type="entry name" value="RluA_PseudoU_synthase"/>
</dbReference>
<evidence type="ECO:0000256" key="1">
    <source>
        <dbReference type="ARBA" id="ARBA00000073"/>
    </source>
</evidence>
<dbReference type="InterPro" id="IPR006224">
    <property type="entry name" value="PsdUridine_synth_RluA-like_CS"/>
</dbReference>
<dbReference type="InterPro" id="IPR020103">
    <property type="entry name" value="PsdUridine_synth_cat_dom_sf"/>
</dbReference>
<evidence type="ECO:0000256" key="3">
    <source>
        <dbReference type="ARBA" id="ARBA00023235"/>
    </source>
</evidence>
<dbReference type="Pfam" id="PF00849">
    <property type="entry name" value="PseudoU_synth_2"/>
    <property type="match status" value="1"/>
</dbReference>
<dbReference type="InterPro" id="IPR002942">
    <property type="entry name" value="S4_RNA-bd"/>
</dbReference>
<dbReference type="GO" id="GO:0000455">
    <property type="term" value="P:enzyme-directed rRNA pseudouridine synthesis"/>
    <property type="evidence" value="ECO:0007669"/>
    <property type="project" value="TreeGrafter"/>
</dbReference>